<evidence type="ECO:0000256" key="1">
    <source>
        <dbReference type="SAM" id="Phobius"/>
    </source>
</evidence>
<keyword evidence="1" id="KW-0812">Transmembrane</keyword>
<gene>
    <name evidence="2" type="ORF">BDN70DRAFT_358415</name>
</gene>
<dbReference type="AlphaFoldDB" id="A0A9P5Z9E6"/>
<dbReference type="Proteomes" id="UP000807469">
    <property type="component" value="Unassembled WGS sequence"/>
</dbReference>
<keyword evidence="1" id="KW-0472">Membrane</keyword>
<evidence type="ECO:0000313" key="3">
    <source>
        <dbReference type="Proteomes" id="UP000807469"/>
    </source>
</evidence>
<comment type="caution">
    <text evidence="2">The sequence shown here is derived from an EMBL/GenBank/DDBJ whole genome shotgun (WGS) entry which is preliminary data.</text>
</comment>
<reference evidence="2" key="1">
    <citation type="submission" date="2020-11" db="EMBL/GenBank/DDBJ databases">
        <authorList>
            <consortium name="DOE Joint Genome Institute"/>
            <person name="Ahrendt S."/>
            <person name="Riley R."/>
            <person name="Andreopoulos W."/>
            <person name="Labutti K."/>
            <person name="Pangilinan J."/>
            <person name="Ruiz-Duenas F.J."/>
            <person name="Barrasa J.M."/>
            <person name="Sanchez-Garcia M."/>
            <person name="Camarero S."/>
            <person name="Miyauchi S."/>
            <person name="Serrano A."/>
            <person name="Linde D."/>
            <person name="Babiker R."/>
            <person name="Drula E."/>
            <person name="Ayuso-Fernandez I."/>
            <person name="Pacheco R."/>
            <person name="Padilla G."/>
            <person name="Ferreira P."/>
            <person name="Barriuso J."/>
            <person name="Kellner H."/>
            <person name="Castanera R."/>
            <person name="Alfaro M."/>
            <person name="Ramirez L."/>
            <person name="Pisabarro A.G."/>
            <person name="Kuo A."/>
            <person name="Tritt A."/>
            <person name="Lipzen A."/>
            <person name="He G."/>
            <person name="Yan M."/>
            <person name="Ng V."/>
            <person name="Cullen D."/>
            <person name="Martin F."/>
            <person name="Rosso M.-N."/>
            <person name="Henrissat B."/>
            <person name="Hibbett D."/>
            <person name="Martinez A.T."/>
            <person name="Grigoriev I.V."/>
        </authorList>
    </citation>
    <scope>NUCLEOTIDE SEQUENCE</scope>
    <source>
        <strain evidence="2">CIRM-BRFM 674</strain>
    </source>
</reference>
<feature type="transmembrane region" description="Helical" evidence="1">
    <location>
        <begin position="38"/>
        <end position="56"/>
    </location>
</feature>
<keyword evidence="3" id="KW-1185">Reference proteome</keyword>
<accession>A0A9P5Z9E6</accession>
<organism evidence="2 3">
    <name type="scientific">Pholiota conissans</name>
    <dbReference type="NCBI Taxonomy" id="109636"/>
    <lineage>
        <taxon>Eukaryota</taxon>
        <taxon>Fungi</taxon>
        <taxon>Dikarya</taxon>
        <taxon>Basidiomycota</taxon>
        <taxon>Agaricomycotina</taxon>
        <taxon>Agaricomycetes</taxon>
        <taxon>Agaricomycetidae</taxon>
        <taxon>Agaricales</taxon>
        <taxon>Agaricineae</taxon>
        <taxon>Strophariaceae</taxon>
        <taxon>Pholiota</taxon>
    </lineage>
</organism>
<proteinExistence type="predicted"/>
<sequence length="63" mass="6929">MPRCVVRRATFLITSPNANSTINGTFGHGKFLNGNEYVIVYILYIVIGTVGCLGHLRTKDRGC</sequence>
<evidence type="ECO:0000313" key="2">
    <source>
        <dbReference type="EMBL" id="KAF9483013.1"/>
    </source>
</evidence>
<dbReference type="EMBL" id="MU155158">
    <property type="protein sequence ID" value="KAF9483013.1"/>
    <property type="molecule type" value="Genomic_DNA"/>
</dbReference>
<name>A0A9P5Z9E6_9AGAR</name>
<protein>
    <submittedName>
        <fullName evidence="2">Uncharacterized protein</fullName>
    </submittedName>
</protein>
<keyword evidence="1" id="KW-1133">Transmembrane helix</keyword>